<feature type="region of interest" description="Disordered" evidence="1">
    <location>
        <begin position="45"/>
        <end position="67"/>
    </location>
</feature>
<evidence type="ECO:0000313" key="2">
    <source>
        <dbReference type="EMBL" id="GGJ89282.1"/>
    </source>
</evidence>
<dbReference type="RefSeq" id="WP_229783458.1">
    <property type="nucleotide sequence ID" value="NZ_BMQB01000003.1"/>
</dbReference>
<dbReference type="AlphaFoldDB" id="A0A8J3B6S3"/>
<organism evidence="2 3">
    <name type="scientific">Pilimelia anulata</name>
    <dbReference type="NCBI Taxonomy" id="53371"/>
    <lineage>
        <taxon>Bacteria</taxon>
        <taxon>Bacillati</taxon>
        <taxon>Actinomycetota</taxon>
        <taxon>Actinomycetes</taxon>
        <taxon>Micromonosporales</taxon>
        <taxon>Micromonosporaceae</taxon>
        <taxon>Pilimelia</taxon>
    </lineage>
</organism>
<sequence>MGIGDALNKLGDLAKKKAKEDDALVRKGIDAAGDAFDRVTKGKYAGQTDKVQEQLRKKAEEHKRDQH</sequence>
<keyword evidence="3" id="KW-1185">Reference proteome</keyword>
<dbReference type="Proteomes" id="UP000649739">
    <property type="component" value="Unassembled WGS sequence"/>
</dbReference>
<gene>
    <name evidence="2" type="ORF">GCM10010123_18610</name>
</gene>
<evidence type="ECO:0000256" key="1">
    <source>
        <dbReference type="SAM" id="MobiDB-lite"/>
    </source>
</evidence>
<dbReference type="Pfam" id="PF14013">
    <property type="entry name" value="MT0933_antitox"/>
    <property type="match status" value="1"/>
</dbReference>
<name>A0A8J3B6S3_9ACTN</name>
<dbReference type="EMBL" id="BMQB01000003">
    <property type="protein sequence ID" value="GGJ89282.1"/>
    <property type="molecule type" value="Genomic_DNA"/>
</dbReference>
<proteinExistence type="predicted"/>
<accession>A0A8J3B6S3</accession>
<reference evidence="2" key="1">
    <citation type="journal article" date="2014" name="Int. J. Syst. Evol. Microbiol.">
        <title>Complete genome sequence of Corynebacterium casei LMG S-19264T (=DSM 44701T), isolated from a smear-ripened cheese.</title>
        <authorList>
            <consortium name="US DOE Joint Genome Institute (JGI-PGF)"/>
            <person name="Walter F."/>
            <person name="Albersmeier A."/>
            <person name="Kalinowski J."/>
            <person name="Ruckert C."/>
        </authorList>
    </citation>
    <scope>NUCLEOTIDE SEQUENCE</scope>
    <source>
        <strain evidence="2">JCM 3090</strain>
    </source>
</reference>
<protein>
    <recommendedName>
        <fullName evidence="4">Antitoxin</fullName>
    </recommendedName>
</protein>
<reference evidence="2" key="2">
    <citation type="submission" date="2020-09" db="EMBL/GenBank/DDBJ databases">
        <authorList>
            <person name="Sun Q."/>
            <person name="Ohkuma M."/>
        </authorList>
    </citation>
    <scope>NUCLEOTIDE SEQUENCE</scope>
    <source>
        <strain evidence="2">JCM 3090</strain>
    </source>
</reference>
<evidence type="ECO:0000313" key="3">
    <source>
        <dbReference type="Proteomes" id="UP000649739"/>
    </source>
</evidence>
<comment type="caution">
    <text evidence="2">The sequence shown here is derived from an EMBL/GenBank/DDBJ whole genome shotgun (WGS) entry which is preliminary data.</text>
</comment>
<evidence type="ECO:0008006" key="4">
    <source>
        <dbReference type="Google" id="ProtNLM"/>
    </source>
</evidence>
<feature type="compositionally biased region" description="Basic and acidic residues" evidence="1">
    <location>
        <begin position="50"/>
        <end position="67"/>
    </location>
</feature>
<dbReference type="InterPro" id="IPR028037">
    <property type="entry name" value="Antitoxin_Rv0909/MT0933"/>
</dbReference>